<feature type="compositionally biased region" description="Polar residues" evidence="1">
    <location>
        <begin position="430"/>
        <end position="443"/>
    </location>
</feature>
<feature type="compositionally biased region" description="Polar residues" evidence="1">
    <location>
        <begin position="116"/>
        <end position="139"/>
    </location>
</feature>
<feature type="compositionally biased region" description="Low complexity" evidence="1">
    <location>
        <begin position="19"/>
        <end position="47"/>
    </location>
</feature>
<dbReference type="GeneID" id="30181326"/>
<dbReference type="Proteomes" id="UP000094455">
    <property type="component" value="Unassembled WGS sequence"/>
</dbReference>
<feature type="region of interest" description="Disordered" evidence="1">
    <location>
        <begin position="430"/>
        <end position="449"/>
    </location>
</feature>
<feature type="compositionally biased region" description="Polar residues" evidence="1">
    <location>
        <begin position="169"/>
        <end position="178"/>
    </location>
</feature>
<feature type="region of interest" description="Disordered" evidence="1">
    <location>
        <begin position="1"/>
        <end position="75"/>
    </location>
</feature>
<organism evidence="2 3">
    <name type="scientific">Pichia membranifaciens NRRL Y-2026</name>
    <dbReference type="NCBI Taxonomy" id="763406"/>
    <lineage>
        <taxon>Eukaryota</taxon>
        <taxon>Fungi</taxon>
        <taxon>Dikarya</taxon>
        <taxon>Ascomycota</taxon>
        <taxon>Saccharomycotina</taxon>
        <taxon>Pichiomycetes</taxon>
        <taxon>Pichiales</taxon>
        <taxon>Pichiaceae</taxon>
        <taxon>Pichia</taxon>
    </lineage>
</organism>
<feature type="region of interest" description="Disordered" evidence="1">
    <location>
        <begin position="467"/>
        <end position="512"/>
    </location>
</feature>
<keyword evidence="3" id="KW-1185">Reference proteome</keyword>
<name>A0A1E3NGG9_9ASCO</name>
<evidence type="ECO:0008006" key="4">
    <source>
        <dbReference type="Google" id="ProtNLM"/>
    </source>
</evidence>
<evidence type="ECO:0000256" key="1">
    <source>
        <dbReference type="SAM" id="MobiDB-lite"/>
    </source>
</evidence>
<feature type="region of interest" description="Disordered" evidence="1">
    <location>
        <begin position="107"/>
        <end position="209"/>
    </location>
</feature>
<dbReference type="AlphaFoldDB" id="A0A1E3NGG9"/>
<feature type="compositionally biased region" description="Basic and acidic residues" evidence="1">
    <location>
        <begin position="186"/>
        <end position="196"/>
    </location>
</feature>
<feature type="compositionally biased region" description="Basic and acidic residues" evidence="1">
    <location>
        <begin position="355"/>
        <end position="373"/>
    </location>
</feature>
<feature type="compositionally biased region" description="Basic and acidic residues" evidence="1">
    <location>
        <begin position="492"/>
        <end position="512"/>
    </location>
</feature>
<feature type="region of interest" description="Disordered" evidence="1">
    <location>
        <begin position="355"/>
        <end position="374"/>
    </location>
</feature>
<evidence type="ECO:0000313" key="3">
    <source>
        <dbReference type="Proteomes" id="UP000094455"/>
    </source>
</evidence>
<dbReference type="OrthoDB" id="3998224at2759"/>
<accession>A0A1E3NGG9</accession>
<protein>
    <recommendedName>
        <fullName evidence="4">Swiss Army Knife RNA repair protein HAD domain-containing protein</fullName>
    </recommendedName>
</protein>
<sequence>MSKWRGNYPTRGYHKRVSLRGSSVGSRGRGTRAPRGPRGTQTRVARGTRGRGGGRDYGQTPEYDGYHGRSYQPYDISHDYNYQETSDTQENNNEKTEENDPANVFTTVDNLEDSNHPSTSSHSKTYPTSTVPKIGSSGSAVPVQRHISELDDSPGRYPELSPVRPPLTGSKTGFQLSPRQDGGDLYLKRSKSDNQIDSHNSSSTENHKRKFVESVKPARNEVLSMKKVTIDNIISPAKLTNTLSFKNPASTSLSLSPRLISTGEKLNCHDPYKTPSTSSKQIEISFRSHKQGLPKRESVSPIREAILINNTELNNGPRRMEGSEASCKIHSLSPSCLPSSASLSIHRQESNISFRSREKENLQKSVDNEEKFSKKGKGIEIPNEQTVVQAVSPNLELNNDQTLVNNAKQNSINVPDKGINTENQVSPVFPTKNLSFSSSANKNTSEETKMNGVTLDSNVKCFNTTTVGSQHTTKGDGKESLSSKQSSLYSVKEQHFNDKKSEPFVQDKTKEKDIDTKESRLITSEGHNIRSKLIIREPISIPKIDSSKLELKIVETPQNLSVDSKEQKFENGIIASTTSQSANETRIGSEVDIVSGSTNAKQSSKKASFSGMLKMNGPHSGSTKEDIKEIKTPENQPTKQDVPAINSVNLPRSILSFLGVDDGAVYSSYKDNESVIKTFSLLQNENIPSSQANLNIFDFDHTMTSTLTPNPELYTDTTHSYLLASNENCVSWYNDVLPSLELEPKVMFGGIAPSHCKGQYCAALEDAIAGPEFENHESLKTLNYQWSKTLLYMVRNLCASQIASNVLIIDRYVKNISKLKADLDSLNEIGIKFHYVLYMPYKNHPDKPKNLTLSLLEEIYHTRFPWSRLTKTVTIFRPFPGNLDRSKLSKFRFLSTPGLDLRAVYTAKRCAYVKEPSTEVKHVYTAALNDKRFKLTMSISGAVFRLAYSSASSLINYLDSIKFLPVESSRSEYLFNFTDVFITYNKLPGKAIEDLGNTSLYDGAILQYGQAGKSLYVVQFLISTENVMWEYEAPIMIVARDRSISIAAAKKILKKMDWTLSDSSLNLKFTFFPSSKLKITQT</sequence>
<feature type="region of interest" description="Disordered" evidence="1">
    <location>
        <begin position="604"/>
        <end position="625"/>
    </location>
</feature>
<proteinExistence type="predicted"/>
<gene>
    <name evidence="2" type="ORF">PICMEDRAFT_73985</name>
</gene>
<evidence type="ECO:0000313" key="2">
    <source>
        <dbReference type="EMBL" id="ODQ45209.1"/>
    </source>
</evidence>
<dbReference type="RefSeq" id="XP_019016322.1">
    <property type="nucleotide sequence ID" value="XM_019164639.1"/>
</dbReference>
<dbReference type="EMBL" id="KV454005">
    <property type="protein sequence ID" value="ODQ45209.1"/>
    <property type="molecule type" value="Genomic_DNA"/>
</dbReference>
<reference evidence="2 3" key="1">
    <citation type="journal article" date="2016" name="Proc. Natl. Acad. Sci. U.S.A.">
        <title>Comparative genomics of biotechnologically important yeasts.</title>
        <authorList>
            <person name="Riley R."/>
            <person name="Haridas S."/>
            <person name="Wolfe K.H."/>
            <person name="Lopes M.R."/>
            <person name="Hittinger C.T."/>
            <person name="Goeker M."/>
            <person name="Salamov A.A."/>
            <person name="Wisecaver J.H."/>
            <person name="Long T.M."/>
            <person name="Calvey C.H."/>
            <person name="Aerts A.L."/>
            <person name="Barry K.W."/>
            <person name="Choi C."/>
            <person name="Clum A."/>
            <person name="Coughlan A.Y."/>
            <person name="Deshpande S."/>
            <person name="Douglass A.P."/>
            <person name="Hanson S.J."/>
            <person name="Klenk H.-P."/>
            <person name="LaButti K.M."/>
            <person name="Lapidus A."/>
            <person name="Lindquist E.A."/>
            <person name="Lipzen A.M."/>
            <person name="Meier-Kolthoff J.P."/>
            <person name="Ohm R.A."/>
            <person name="Otillar R.P."/>
            <person name="Pangilinan J.L."/>
            <person name="Peng Y."/>
            <person name="Rokas A."/>
            <person name="Rosa C.A."/>
            <person name="Scheuner C."/>
            <person name="Sibirny A.A."/>
            <person name="Slot J.C."/>
            <person name="Stielow J.B."/>
            <person name="Sun H."/>
            <person name="Kurtzman C.P."/>
            <person name="Blackwell M."/>
            <person name="Grigoriev I.V."/>
            <person name="Jeffries T.W."/>
        </authorList>
    </citation>
    <scope>NUCLEOTIDE SEQUENCE [LARGE SCALE GENOMIC DNA]</scope>
    <source>
        <strain evidence="2 3">NRRL Y-2026</strain>
    </source>
</reference>